<evidence type="ECO:0000313" key="9">
    <source>
        <dbReference type="Ensembl" id="ENSFALP00000023269.1"/>
    </source>
</evidence>
<reference evidence="9" key="2">
    <citation type="submission" date="2025-09" db="UniProtKB">
        <authorList>
            <consortium name="Ensembl"/>
        </authorList>
    </citation>
    <scope>IDENTIFICATION</scope>
</reference>
<comment type="similarity">
    <text evidence="7">Belongs to the B9D family.</text>
</comment>
<reference evidence="9" key="1">
    <citation type="submission" date="2025-08" db="UniProtKB">
        <authorList>
            <consortium name="Ensembl"/>
        </authorList>
    </citation>
    <scope>IDENTIFICATION</scope>
</reference>
<comment type="subcellular location">
    <subcellularLocation>
        <location evidence="1">Cytoplasm</location>
        <location evidence="1">Cytoskeleton</location>
        <location evidence="1">Cilium basal body</location>
    </subcellularLocation>
</comment>
<evidence type="ECO:0000256" key="1">
    <source>
        <dbReference type="ARBA" id="ARBA00004120"/>
    </source>
</evidence>
<organism evidence="9 10">
    <name type="scientific">Ficedula albicollis</name>
    <name type="common">Collared flycatcher</name>
    <name type="synonym">Muscicapa albicollis</name>
    <dbReference type="NCBI Taxonomy" id="59894"/>
    <lineage>
        <taxon>Eukaryota</taxon>
        <taxon>Metazoa</taxon>
        <taxon>Chordata</taxon>
        <taxon>Craniata</taxon>
        <taxon>Vertebrata</taxon>
        <taxon>Euteleostomi</taxon>
        <taxon>Archelosauria</taxon>
        <taxon>Archosauria</taxon>
        <taxon>Dinosauria</taxon>
        <taxon>Saurischia</taxon>
        <taxon>Theropoda</taxon>
        <taxon>Coelurosauria</taxon>
        <taxon>Aves</taxon>
        <taxon>Neognathae</taxon>
        <taxon>Neoaves</taxon>
        <taxon>Telluraves</taxon>
        <taxon>Australaves</taxon>
        <taxon>Passeriformes</taxon>
        <taxon>Muscicapidae</taxon>
        <taxon>Ficedula</taxon>
    </lineage>
</organism>
<evidence type="ECO:0000256" key="5">
    <source>
        <dbReference type="ARBA" id="ARBA00023273"/>
    </source>
</evidence>
<keyword evidence="5" id="KW-0966">Cell projection</keyword>
<comment type="function">
    <text evidence="6">Component of the tectonic-like complex, a complex localized at the transition zone of primary cilia and acting as a barrier that prevents diffusion of transmembrane proteins between the cilia and plasma membranes.</text>
</comment>
<proteinExistence type="inferred from homology"/>
<keyword evidence="4" id="KW-0206">Cytoskeleton</keyword>
<evidence type="ECO:0000256" key="3">
    <source>
        <dbReference type="ARBA" id="ARBA00022794"/>
    </source>
</evidence>
<evidence type="ECO:0000256" key="4">
    <source>
        <dbReference type="ARBA" id="ARBA00023212"/>
    </source>
</evidence>
<accession>A0A803VKL3</accession>
<evidence type="ECO:0000256" key="7">
    <source>
        <dbReference type="ARBA" id="ARBA00038411"/>
    </source>
</evidence>
<dbReference type="InterPro" id="IPR010796">
    <property type="entry name" value="C2_B9-type_dom"/>
</dbReference>
<evidence type="ECO:0000256" key="6">
    <source>
        <dbReference type="ARBA" id="ARBA00037672"/>
    </source>
</evidence>
<name>A0A803VKL3_FICAL</name>
<dbReference type="Ensembl" id="ENSFALT00000042623.1">
    <property type="protein sequence ID" value="ENSFALP00000023269.1"/>
    <property type="gene ID" value="ENSFALG00000025529.1"/>
</dbReference>
<sequence length="136" mass="14384">MAELHLFGQIEGGSGFSQRRLFCKWGLHAGESWGELGGTGMDPQGTVTGAGDRYRLRTESAGTVRLELGVVTRNMARYGVCLELGTVTLGTQRVTLGTLGTQTVTLGTQRVTLGTRRVTLGIQTVTLGTLGTLGTQ</sequence>
<keyword evidence="10" id="KW-1185">Reference proteome</keyword>
<protein>
    <recommendedName>
        <fullName evidence="8">B9 domain-containing protein 2</fullName>
    </recommendedName>
</protein>
<keyword evidence="3" id="KW-0970">Cilium biogenesis/degradation</keyword>
<dbReference type="PANTHER" id="PTHR12968:SF2">
    <property type="entry name" value="B9 DOMAIN-CONTAINING PROTEIN 2"/>
    <property type="match status" value="1"/>
</dbReference>
<dbReference type="Proteomes" id="UP000016665">
    <property type="component" value="Unplaced"/>
</dbReference>
<evidence type="ECO:0000256" key="8">
    <source>
        <dbReference type="ARBA" id="ARBA00039272"/>
    </source>
</evidence>
<dbReference type="AlphaFoldDB" id="A0A803VKL3"/>
<keyword evidence="2" id="KW-0963">Cytoplasm</keyword>
<evidence type="ECO:0000313" key="10">
    <source>
        <dbReference type="Proteomes" id="UP000016665"/>
    </source>
</evidence>
<evidence type="ECO:0000256" key="2">
    <source>
        <dbReference type="ARBA" id="ARBA00022490"/>
    </source>
</evidence>
<dbReference type="PANTHER" id="PTHR12968">
    <property type="entry name" value="B9 DOMAIN-CONTAINING"/>
    <property type="match status" value="1"/>
</dbReference>
<dbReference type="GO" id="GO:0060271">
    <property type="term" value="P:cilium assembly"/>
    <property type="evidence" value="ECO:0007669"/>
    <property type="project" value="TreeGrafter"/>
</dbReference>
<dbReference type="GO" id="GO:0036038">
    <property type="term" value="C:MKS complex"/>
    <property type="evidence" value="ECO:0007669"/>
    <property type="project" value="TreeGrafter"/>
</dbReference>